<dbReference type="InterPro" id="IPR041715">
    <property type="entry name" value="HisRS-like_core"/>
</dbReference>
<evidence type="ECO:0000256" key="6">
    <source>
        <dbReference type="ARBA" id="ARBA00022605"/>
    </source>
</evidence>
<dbReference type="HAMAP" id="MF_00125">
    <property type="entry name" value="HisZ"/>
    <property type="match status" value="1"/>
</dbReference>
<dbReference type="GO" id="GO:0016757">
    <property type="term" value="F:glycosyltransferase activity"/>
    <property type="evidence" value="ECO:0007669"/>
    <property type="project" value="UniProtKB-KW"/>
</dbReference>
<evidence type="ECO:0000256" key="3">
    <source>
        <dbReference type="ARBA" id="ARBA00005539"/>
    </source>
</evidence>
<dbReference type="CDD" id="cd00773">
    <property type="entry name" value="HisRS-like_core"/>
    <property type="match status" value="1"/>
</dbReference>
<comment type="miscellaneous">
    <text evidence="9">This function is generally fulfilled by the C-terminal part of HisG, which is missing in some bacteria such as this one.</text>
</comment>
<dbReference type="UniPathway" id="UPA00031">
    <property type="reaction ID" value="UER00006"/>
</dbReference>
<dbReference type="NCBIfam" id="TIGR00443">
    <property type="entry name" value="hisZ_biosyn_reg"/>
    <property type="match status" value="1"/>
</dbReference>
<evidence type="ECO:0000259" key="11">
    <source>
        <dbReference type="PROSITE" id="PS50862"/>
    </source>
</evidence>
<gene>
    <name evidence="9 12" type="primary">hisZ</name>
    <name evidence="12" type="ORF">GQ588_11075</name>
</gene>
<dbReference type="GO" id="GO:0006427">
    <property type="term" value="P:histidyl-tRNA aminoacylation"/>
    <property type="evidence" value="ECO:0007669"/>
    <property type="project" value="TreeGrafter"/>
</dbReference>
<evidence type="ECO:0000256" key="8">
    <source>
        <dbReference type="ARBA" id="ARBA00025246"/>
    </source>
</evidence>
<feature type="binding site" evidence="10">
    <location>
        <position position="267"/>
    </location>
    <ligand>
        <name>L-histidine</name>
        <dbReference type="ChEBI" id="CHEBI:57595"/>
    </ligand>
</feature>
<keyword evidence="6 9" id="KW-0028">Amino-acid biosynthesis</keyword>
<sequence>MERSSLGLKIPEGMIDLLPAELAQLEELEGKAISVCKNWSYQKVATPGLEYRACVEPDADKDDHLYKFFDKNGHILALRPEFTTPIARMVATRQKGGQFPLRFCYSGDVYRNDSARYREFRQVGVELIGSDNDIADAEVIALAIEIMKTLEIKNFQLNLGHNGIFSGLAEEMKFETKVREELEDGIARKDMVKLEKIISSNDLPESAKELLLSLPYLTGKEEVLDKLQNWTHIKPIRKAVESLRTIYLYLKEFGVQDYVSLDLGILRGFSYYTGAIFEGYLPGIGVPLIEGGRYDGLYADFGMNHGATGFAVNLGFILEKAADFELDMADVLVYGQSPGAVIKRCRELRKSGKKVEMALGFLEDTDARNMASSRGIALLEKIESNK</sequence>
<dbReference type="Pfam" id="PF13393">
    <property type="entry name" value="tRNA-synt_His"/>
    <property type="match status" value="1"/>
</dbReference>
<keyword evidence="12" id="KW-0328">Glycosyltransferase</keyword>
<accession>A0A857DJK5</accession>
<dbReference type="GO" id="GO:0004821">
    <property type="term" value="F:histidine-tRNA ligase activity"/>
    <property type="evidence" value="ECO:0007669"/>
    <property type="project" value="TreeGrafter"/>
</dbReference>
<comment type="pathway">
    <text evidence="2 9">Amino-acid biosynthesis; L-histidine biosynthesis; L-histidine from 5-phospho-alpha-D-ribose 1-diphosphate: step 1/9.</text>
</comment>
<organism evidence="12 13">
    <name type="scientific">Dehalobacter restrictus</name>
    <dbReference type="NCBI Taxonomy" id="55583"/>
    <lineage>
        <taxon>Bacteria</taxon>
        <taxon>Bacillati</taxon>
        <taxon>Bacillota</taxon>
        <taxon>Clostridia</taxon>
        <taxon>Eubacteriales</taxon>
        <taxon>Desulfitobacteriaceae</taxon>
        <taxon>Dehalobacter</taxon>
    </lineage>
</organism>
<feature type="binding site" evidence="10">
    <location>
        <begin position="81"/>
        <end position="83"/>
    </location>
    <ligand>
        <name>L-histidine</name>
        <dbReference type="ChEBI" id="CHEBI:57595"/>
    </ligand>
</feature>
<comment type="similarity">
    <text evidence="3 9">Belongs to the class-II aminoacyl-tRNA synthetase family. HisZ subfamily.</text>
</comment>
<dbReference type="PIRSF" id="PIRSF001549">
    <property type="entry name" value="His-tRNA_synth"/>
    <property type="match status" value="1"/>
</dbReference>
<dbReference type="PROSITE" id="PS50862">
    <property type="entry name" value="AA_TRNA_LIGASE_II"/>
    <property type="match status" value="1"/>
</dbReference>
<keyword evidence="5 9" id="KW-0963">Cytoplasm</keyword>
<dbReference type="Gene3D" id="3.30.930.10">
    <property type="entry name" value="Bira Bifunctional Protein, Domain 2"/>
    <property type="match status" value="1"/>
</dbReference>
<dbReference type="GO" id="GO:0140096">
    <property type="term" value="F:catalytic activity, acting on a protein"/>
    <property type="evidence" value="ECO:0007669"/>
    <property type="project" value="UniProtKB-ARBA"/>
</dbReference>
<dbReference type="InterPro" id="IPR045864">
    <property type="entry name" value="aa-tRNA-synth_II/BPL/LPL"/>
</dbReference>
<proteinExistence type="inferred from homology"/>
<dbReference type="PANTHER" id="PTHR43707:SF6">
    <property type="entry name" value="ATP PHOSPHORIBOSYLTRANSFERASE REGULATORY SUBUNIT"/>
    <property type="match status" value="1"/>
</dbReference>
<dbReference type="EMBL" id="CP046996">
    <property type="protein sequence ID" value="QHA01137.1"/>
    <property type="molecule type" value="Genomic_DNA"/>
</dbReference>
<dbReference type="Proteomes" id="UP000430508">
    <property type="component" value="Chromosome"/>
</dbReference>
<comment type="function">
    <text evidence="8 9">Required for the first step of histidine biosynthesis. May allow the feedback regulation of ATP phosphoribosyltransferase activity by histidine.</text>
</comment>
<evidence type="ECO:0000256" key="4">
    <source>
        <dbReference type="ARBA" id="ARBA00020397"/>
    </source>
</evidence>
<comment type="subcellular location">
    <subcellularLocation>
        <location evidence="1 9">Cytoplasm</location>
    </subcellularLocation>
</comment>
<feature type="binding site" evidence="10">
    <location>
        <begin position="271"/>
        <end position="272"/>
    </location>
    <ligand>
        <name>L-histidine</name>
        <dbReference type="ChEBI" id="CHEBI:57595"/>
    </ligand>
</feature>
<evidence type="ECO:0000256" key="2">
    <source>
        <dbReference type="ARBA" id="ARBA00004667"/>
    </source>
</evidence>
<dbReference type="SUPFAM" id="SSF55681">
    <property type="entry name" value="Class II aaRS and biotin synthetases"/>
    <property type="match status" value="1"/>
</dbReference>
<dbReference type="InterPro" id="IPR004516">
    <property type="entry name" value="HisRS/HisZ"/>
</dbReference>
<evidence type="ECO:0000256" key="10">
    <source>
        <dbReference type="PIRSR" id="PIRSR001549-1"/>
    </source>
</evidence>
<dbReference type="RefSeq" id="WP_019226649.1">
    <property type="nucleotide sequence ID" value="NZ_CP046996.1"/>
</dbReference>
<feature type="binding site" evidence="10">
    <location>
        <position position="126"/>
    </location>
    <ligand>
        <name>L-histidine</name>
        <dbReference type="ChEBI" id="CHEBI:57595"/>
    </ligand>
</feature>
<dbReference type="GO" id="GO:0000105">
    <property type="term" value="P:L-histidine biosynthetic process"/>
    <property type="evidence" value="ECO:0007669"/>
    <property type="project" value="UniProtKB-UniRule"/>
</dbReference>
<evidence type="ECO:0000256" key="9">
    <source>
        <dbReference type="HAMAP-Rule" id="MF_00125"/>
    </source>
</evidence>
<keyword evidence="7 9" id="KW-0368">Histidine biosynthesis</keyword>
<evidence type="ECO:0000256" key="1">
    <source>
        <dbReference type="ARBA" id="ARBA00004496"/>
    </source>
</evidence>
<name>A0A857DJK5_9FIRM</name>
<dbReference type="GO" id="GO:0005737">
    <property type="term" value="C:cytoplasm"/>
    <property type="evidence" value="ECO:0007669"/>
    <property type="project" value="UniProtKB-SubCell"/>
</dbReference>
<dbReference type="InterPro" id="IPR006195">
    <property type="entry name" value="aa-tRNA-synth_II"/>
</dbReference>
<evidence type="ECO:0000313" key="13">
    <source>
        <dbReference type="Proteomes" id="UP000430508"/>
    </source>
</evidence>
<reference evidence="12 13" key="1">
    <citation type="submission" date="2019-12" db="EMBL/GenBank/DDBJ databases">
        <title>Sequence classification of anaerobic respiratory reductive dehalogenases: First we see many, then we see few.</title>
        <authorList>
            <person name="Molenda O."/>
            <person name="Puentes Jacome L.A."/>
            <person name="Cao X."/>
            <person name="Nesbo C.L."/>
            <person name="Tang S."/>
            <person name="Morson N."/>
            <person name="Patron J."/>
            <person name="Lomheim L."/>
            <person name="Wishart D.S."/>
            <person name="Edwards E.A."/>
        </authorList>
    </citation>
    <scope>NUCLEOTIDE SEQUENCE [LARGE SCALE GENOMIC DNA]</scope>
    <source>
        <strain evidence="12 13">12DCA</strain>
    </source>
</reference>
<feature type="binding site" evidence="10">
    <location>
        <position position="122"/>
    </location>
    <ligand>
        <name>L-histidine</name>
        <dbReference type="ChEBI" id="CHEBI:57595"/>
    </ligand>
</feature>
<dbReference type="AlphaFoldDB" id="A0A857DJK5"/>
<feature type="domain" description="Aminoacyl-transfer RNA synthetases class-II family profile" evidence="11">
    <location>
        <begin position="25"/>
        <end position="368"/>
    </location>
</feature>
<dbReference type="PANTHER" id="PTHR43707">
    <property type="entry name" value="HISTIDYL-TRNA SYNTHETASE"/>
    <property type="match status" value="1"/>
</dbReference>
<comment type="subunit">
    <text evidence="9">Heteromultimer composed of HisG and HisZ subunits.</text>
</comment>
<evidence type="ECO:0000313" key="12">
    <source>
        <dbReference type="EMBL" id="QHA01137.1"/>
    </source>
</evidence>
<evidence type="ECO:0000256" key="7">
    <source>
        <dbReference type="ARBA" id="ARBA00023102"/>
    </source>
</evidence>
<dbReference type="InterPro" id="IPR004517">
    <property type="entry name" value="HisZ"/>
</dbReference>
<feature type="binding site" evidence="10">
    <location>
        <position position="111"/>
    </location>
    <ligand>
        <name>L-histidine</name>
        <dbReference type="ChEBI" id="CHEBI:57595"/>
    </ligand>
</feature>
<evidence type="ECO:0000256" key="5">
    <source>
        <dbReference type="ARBA" id="ARBA00022490"/>
    </source>
</evidence>
<keyword evidence="12" id="KW-0808">Transferase</keyword>
<protein>
    <recommendedName>
        <fullName evidence="4 9">ATP phosphoribosyltransferase regulatory subunit</fullName>
    </recommendedName>
</protein>